<dbReference type="FunFam" id="2.60.120.430:FF:000002">
    <property type="entry name" value="Leucine-rich repeat receptor-like protein kinase"/>
    <property type="match status" value="1"/>
</dbReference>
<evidence type="ECO:0000256" key="13">
    <source>
        <dbReference type="ARBA" id="ARBA00022989"/>
    </source>
</evidence>
<dbReference type="InterPro" id="IPR003591">
    <property type="entry name" value="Leu-rich_rpt_typical-subtyp"/>
</dbReference>
<evidence type="ECO:0000256" key="16">
    <source>
        <dbReference type="ARBA" id="ARBA00023180"/>
    </source>
</evidence>
<evidence type="ECO:0000256" key="11">
    <source>
        <dbReference type="ARBA" id="ARBA00022777"/>
    </source>
</evidence>
<evidence type="ECO:0000313" key="23">
    <source>
        <dbReference type="Proteomes" id="UP000235145"/>
    </source>
</evidence>
<evidence type="ECO:0000256" key="10">
    <source>
        <dbReference type="ARBA" id="ARBA00022741"/>
    </source>
</evidence>
<evidence type="ECO:0000256" key="19">
    <source>
        <dbReference type="SAM" id="MobiDB-lite"/>
    </source>
</evidence>
<dbReference type="GO" id="GO:0051707">
    <property type="term" value="P:response to other organism"/>
    <property type="evidence" value="ECO:0007669"/>
    <property type="project" value="UniProtKB-ARBA"/>
</dbReference>
<keyword evidence="12" id="KW-0067">ATP-binding</keyword>
<evidence type="ECO:0000256" key="3">
    <source>
        <dbReference type="ARBA" id="ARBA00022527"/>
    </source>
</evidence>
<evidence type="ECO:0000256" key="4">
    <source>
        <dbReference type="ARBA" id="ARBA00022553"/>
    </source>
</evidence>
<evidence type="ECO:0000256" key="9">
    <source>
        <dbReference type="ARBA" id="ARBA00022737"/>
    </source>
</evidence>
<dbReference type="SMART" id="SM00220">
    <property type="entry name" value="S_TKc"/>
    <property type="match status" value="1"/>
</dbReference>
<dbReference type="SUPFAM" id="SSF52058">
    <property type="entry name" value="L domain-like"/>
    <property type="match status" value="1"/>
</dbReference>
<comment type="subcellular location">
    <subcellularLocation>
        <location evidence="1">Membrane</location>
        <topology evidence="1">Single-pass type I membrane protein</topology>
    </subcellularLocation>
</comment>
<keyword evidence="7 20" id="KW-0812">Transmembrane</keyword>
<dbReference type="SUPFAM" id="SSF56112">
    <property type="entry name" value="Protein kinase-like (PK-like)"/>
    <property type="match status" value="1"/>
</dbReference>
<evidence type="ECO:0000256" key="18">
    <source>
        <dbReference type="ARBA" id="ARBA00048679"/>
    </source>
</evidence>
<dbReference type="PANTHER" id="PTHR48006:SF62">
    <property type="entry name" value="LEUCINE-RICH REPEAT TRANSMEMBRANE PROTEIN KINASE"/>
    <property type="match status" value="1"/>
</dbReference>
<sequence>MATDGGNDCRGNRICVMASPLCLCFYFCLTITAAITRAQNTTDPAEARVLNAMFSQWGIPESSATQMGWNISGNPCSGAAVNSTDFNAFGYNPGIKCDCNFPNSTCHITQLKVIGMDAVGPIPEGLWTLTYLTNIQLAQNYLTGPLSPSIGNLTRMQIMSFGINALSGQVPRELGQLTDLRSLSLSTNSFTGPLPSDLGNLRRLQELFIDSAGVGGPIPPSFANLRNLQTVWASDNNFTGRIPDFIGNWSQLQFLWIEGNSFEGSIPPSFSKLASLQELRLRNNKISGSIPNDIGEYESLTELDLSFNNLSGEIPRGLFSLSQMSLLFLGNNSLTGTLPDVKSTTLQNINIVMNNFTIGVFEGRGLPLGVDKETLMNLGTETQTNLLKEFKVCQRRRAEKGVPRLKDKNDSSFGINCGGPQITSSSQLVHEQDNEQLGPATYYLTPEKRWGVSNVGVSLSDNPPKYRVSTLHEFTNTSDPQLFQTARLSAGSLRYYGLGLENGNYTVNLHFAELEIQDGPTWRSLGRRVFDIYIQGNRVFEDFDIKREAGGASFSPVSREVTVQVSHNYLEIHFFWSGKGTWAVPDQGTFGPLISAISVTPNFIPTVSNNPPSNKKKNNTGLIVVGLLVPIAVVSLLTLLAIYILRQQRKRKDNNDNYDEDFLGIEARPYTFGYGELRDATDDFSPANKLGEGGFGPVYKGTLADGRVIAVKQLSIASHHGRSQFVAEIATISAVQHRNLVKLFGCCIDGAKRLLVYEYLENKSLDQALFGRKKLSLAWSTRFDICMGLARGLSYLHEESRIRIIHRDVKSSNVLLDSDLNPKISDFGLAKLYDDKKTHMSTRVAGTIGYLAPEYAMRGHLTEKADVFGFGVVALEIISGRPNCDSSVADEKIYLLEWAWNLHEANRELELVDEELSEFDKNEVKRVIKVALLCTQTSPTYRPSMSRVVAMISGDIEASGEITRPEYLTGFSFNDTTTFKSAVPASSTTSGGDGMASTSNSTASPSLLSPLDIYRPMLYNIKGEGTIYVIL</sequence>
<dbReference type="InterPro" id="IPR032675">
    <property type="entry name" value="LRR_dom_sf"/>
</dbReference>
<keyword evidence="16" id="KW-0325">Glycoprotein</keyword>
<dbReference type="Gene3D" id="1.10.510.10">
    <property type="entry name" value="Transferase(Phosphotransferase) domain 1"/>
    <property type="match status" value="1"/>
</dbReference>
<dbReference type="Pfam" id="PF00560">
    <property type="entry name" value="LRR_1"/>
    <property type="match status" value="5"/>
</dbReference>
<dbReference type="InterPro" id="IPR021720">
    <property type="entry name" value="Malectin_dom"/>
</dbReference>
<comment type="catalytic activity">
    <reaction evidence="17">
        <text>L-threonyl-[protein] + ATP = O-phospho-L-threonyl-[protein] + ADP + H(+)</text>
        <dbReference type="Rhea" id="RHEA:46608"/>
        <dbReference type="Rhea" id="RHEA-COMP:11060"/>
        <dbReference type="Rhea" id="RHEA-COMP:11605"/>
        <dbReference type="ChEBI" id="CHEBI:15378"/>
        <dbReference type="ChEBI" id="CHEBI:30013"/>
        <dbReference type="ChEBI" id="CHEBI:30616"/>
        <dbReference type="ChEBI" id="CHEBI:61977"/>
        <dbReference type="ChEBI" id="CHEBI:456216"/>
        <dbReference type="EC" id="2.7.11.1"/>
    </reaction>
</comment>
<keyword evidence="5" id="KW-0433">Leucine-rich repeat</keyword>
<dbReference type="InterPro" id="IPR051824">
    <property type="entry name" value="LRR_Rcpt-Like_S/T_Kinase"/>
</dbReference>
<dbReference type="EMBL" id="NBSK02000007">
    <property type="protein sequence ID" value="KAJ0197210.1"/>
    <property type="molecule type" value="Genomic_DNA"/>
</dbReference>
<evidence type="ECO:0000256" key="6">
    <source>
        <dbReference type="ARBA" id="ARBA00022679"/>
    </source>
</evidence>
<gene>
    <name evidence="22" type="ORF">LSAT_V11C700385990</name>
</gene>
<organism evidence="22 23">
    <name type="scientific">Lactuca sativa</name>
    <name type="common">Garden lettuce</name>
    <dbReference type="NCBI Taxonomy" id="4236"/>
    <lineage>
        <taxon>Eukaryota</taxon>
        <taxon>Viridiplantae</taxon>
        <taxon>Streptophyta</taxon>
        <taxon>Embryophyta</taxon>
        <taxon>Tracheophyta</taxon>
        <taxon>Spermatophyta</taxon>
        <taxon>Magnoliopsida</taxon>
        <taxon>eudicotyledons</taxon>
        <taxon>Gunneridae</taxon>
        <taxon>Pentapetalae</taxon>
        <taxon>asterids</taxon>
        <taxon>campanulids</taxon>
        <taxon>Asterales</taxon>
        <taxon>Asteraceae</taxon>
        <taxon>Cichorioideae</taxon>
        <taxon>Cichorieae</taxon>
        <taxon>Lactucinae</taxon>
        <taxon>Lactuca</taxon>
    </lineage>
</organism>
<evidence type="ECO:0000313" key="22">
    <source>
        <dbReference type="EMBL" id="KAJ0197210.1"/>
    </source>
</evidence>
<dbReference type="InterPro" id="IPR001611">
    <property type="entry name" value="Leu-rich_rpt"/>
</dbReference>
<dbReference type="PROSITE" id="PS50011">
    <property type="entry name" value="PROTEIN_KINASE_DOM"/>
    <property type="match status" value="1"/>
</dbReference>
<keyword evidence="23" id="KW-1185">Reference proteome</keyword>
<dbReference type="Pfam" id="PF11721">
    <property type="entry name" value="Malectin"/>
    <property type="match status" value="1"/>
</dbReference>
<dbReference type="InterPro" id="IPR011009">
    <property type="entry name" value="Kinase-like_dom_sf"/>
</dbReference>
<evidence type="ECO:0000256" key="7">
    <source>
        <dbReference type="ARBA" id="ARBA00022692"/>
    </source>
</evidence>
<dbReference type="Pfam" id="PF07714">
    <property type="entry name" value="PK_Tyr_Ser-Thr"/>
    <property type="match status" value="1"/>
</dbReference>
<dbReference type="PROSITE" id="PS00108">
    <property type="entry name" value="PROTEIN_KINASE_ST"/>
    <property type="match status" value="1"/>
</dbReference>
<dbReference type="FunFam" id="3.30.200.20:FF:000140">
    <property type="entry name" value="Leucine-rich repeat receptor-like protein kinase"/>
    <property type="match status" value="1"/>
</dbReference>
<keyword evidence="11" id="KW-0418">Kinase</keyword>
<keyword evidence="9" id="KW-0677">Repeat</keyword>
<keyword evidence="14 20" id="KW-0472">Membrane</keyword>
<evidence type="ECO:0000256" key="15">
    <source>
        <dbReference type="ARBA" id="ARBA00023170"/>
    </source>
</evidence>
<dbReference type="CDD" id="cd14066">
    <property type="entry name" value="STKc_IRAK"/>
    <property type="match status" value="1"/>
</dbReference>
<dbReference type="InterPro" id="IPR001245">
    <property type="entry name" value="Ser-Thr/Tyr_kinase_cat_dom"/>
</dbReference>
<keyword evidence="15" id="KW-0675">Receptor</keyword>
<evidence type="ECO:0000256" key="20">
    <source>
        <dbReference type="SAM" id="Phobius"/>
    </source>
</evidence>
<keyword evidence="8" id="KW-0732">Signal</keyword>
<dbReference type="InterPro" id="IPR008271">
    <property type="entry name" value="Ser/Thr_kinase_AS"/>
</dbReference>
<dbReference type="EC" id="2.7.11.1" evidence="2"/>
<keyword evidence="10" id="KW-0547">Nucleotide-binding</keyword>
<dbReference type="GO" id="GO:0045088">
    <property type="term" value="P:regulation of innate immune response"/>
    <property type="evidence" value="ECO:0000318"/>
    <property type="project" value="GO_Central"/>
</dbReference>
<comment type="catalytic activity">
    <reaction evidence="18">
        <text>L-seryl-[protein] + ATP = O-phospho-L-seryl-[protein] + ADP + H(+)</text>
        <dbReference type="Rhea" id="RHEA:17989"/>
        <dbReference type="Rhea" id="RHEA-COMP:9863"/>
        <dbReference type="Rhea" id="RHEA-COMP:11604"/>
        <dbReference type="ChEBI" id="CHEBI:15378"/>
        <dbReference type="ChEBI" id="CHEBI:29999"/>
        <dbReference type="ChEBI" id="CHEBI:30616"/>
        <dbReference type="ChEBI" id="CHEBI:83421"/>
        <dbReference type="ChEBI" id="CHEBI:456216"/>
        <dbReference type="EC" id="2.7.11.1"/>
    </reaction>
</comment>
<dbReference type="Gene3D" id="3.30.200.20">
    <property type="entry name" value="Phosphorylase Kinase, domain 1"/>
    <property type="match status" value="1"/>
</dbReference>
<dbReference type="FunFam" id="3.80.10.10:FF:000766">
    <property type="entry name" value="Os05g0263100 protein"/>
    <property type="match status" value="1"/>
</dbReference>
<dbReference type="Gene3D" id="2.60.120.430">
    <property type="entry name" value="Galactose-binding lectin"/>
    <property type="match status" value="1"/>
</dbReference>
<evidence type="ECO:0000256" key="8">
    <source>
        <dbReference type="ARBA" id="ARBA00022729"/>
    </source>
</evidence>
<feature type="domain" description="Protein kinase" evidence="21">
    <location>
        <begin position="684"/>
        <end position="968"/>
    </location>
</feature>
<dbReference type="GO" id="GO:0005524">
    <property type="term" value="F:ATP binding"/>
    <property type="evidence" value="ECO:0007669"/>
    <property type="project" value="UniProtKB-KW"/>
</dbReference>
<keyword evidence="6" id="KW-0808">Transferase</keyword>
<dbReference type="AlphaFoldDB" id="A0A9R1V039"/>
<proteinExistence type="predicted"/>
<keyword evidence="4" id="KW-0597">Phosphoprotein</keyword>
<keyword evidence="13 20" id="KW-1133">Transmembrane helix</keyword>
<dbReference type="GO" id="GO:0006952">
    <property type="term" value="P:defense response"/>
    <property type="evidence" value="ECO:0007669"/>
    <property type="project" value="UniProtKB-ARBA"/>
</dbReference>
<evidence type="ECO:0000256" key="2">
    <source>
        <dbReference type="ARBA" id="ARBA00012513"/>
    </source>
</evidence>
<accession>A0A9R1V039</accession>
<dbReference type="GO" id="GO:0004672">
    <property type="term" value="F:protein kinase activity"/>
    <property type="evidence" value="ECO:0000318"/>
    <property type="project" value="GO_Central"/>
</dbReference>
<evidence type="ECO:0000256" key="12">
    <source>
        <dbReference type="ARBA" id="ARBA00022840"/>
    </source>
</evidence>
<dbReference type="InterPro" id="IPR000719">
    <property type="entry name" value="Prot_kinase_dom"/>
</dbReference>
<comment type="caution">
    <text evidence="22">The sequence shown here is derived from an EMBL/GenBank/DDBJ whole genome shotgun (WGS) entry which is preliminary data.</text>
</comment>
<dbReference type="FunFam" id="1.10.510.10:FF:000044">
    <property type="entry name" value="Putative LRR receptor-like serine/threonine-protein kinase"/>
    <property type="match status" value="1"/>
</dbReference>
<dbReference type="PANTHER" id="PTHR48006">
    <property type="entry name" value="LEUCINE-RICH REPEAT-CONTAINING PROTEIN DDB_G0281931-RELATED"/>
    <property type="match status" value="1"/>
</dbReference>
<name>A0A9R1V039_LACSA</name>
<dbReference type="GO" id="GO:0004674">
    <property type="term" value="F:protein serine/threonine kinase activity"/>
    <property type="evidence" value="ECO:0007669"/>
    <property type="project" value="UniProtKB-KW"/>
</dbReference>
<dbReference type="Proteomes" id="UP000235145">
    <property type="component" value="Unassembled WGS sequence"/>
</dbReference>
<feature type="region of interest" description="Disordered" evidence="19">
    <location>
        <begin position="983"/>
        <end position="1004"/>
    </location>
</feature>
<evidence type="ECO:0000259" key="21">
    <source>
        <dbReference type="PROSITE" id="PS50011"/>
    </source>
</evidence>
<keyword evidence="3" id="KW-0723">Serine/threonine-protein kinase</keyword>
<evidence type="ECO:0000256" key="17">
    <source>
        <dbReference type="ARBA" id="ARBA00047899"/>
    </source>
</evidence>
<feature type="transmembrane region" description="Helical" evidence="20">
    <location>
        <begin position="621"/>
        <end position="645"/>
    </location>
</feature>
<dbReference type="GO" id="GO:0005886">
    <property type="term" value="C:plasma membrane"/>
    <property type="evidence" value="ECO:0000318"/>
    <property type="project" value="GO_Central"/>
</dbReference>
<evidence type="ECO:0000256" key="14">
    <source>
        <dbReference type="ARBA" id="ARBA00023136"/>
    </source>
</evidence>
<dbReference type="SMART" id="SM00369">
    <property type="entry name" value="LRR_TYP"/>
    <property type="match status" value="3"/>
</dbReference>
<evidence type="ECO:0000256" key="5">
    <source>
        <dbReference type="ARBA" id="ARBA00022614"/>
    </source>
</evidence>
<evidence type="ECO:0000256" key="1">
    <source>
        <dbReference type="ARBA" id="ARBA00004479"/>
    </source>
</evidence>
<dbReference type="Gene3D" id="3.80.10.10">
    <property type="entry name" value="Ribonuclease Inhibitor"/>
    <property type="match status" value="2"/>
</dbReference>
<reference evidence="22 23" key="1">
    <citation type="journal article" date="2017" name="Nat. Commun.">
        <title>Genome assembly with in vitro proximity ligation data and whole-genome triplication in lettuce.</title>
        <authorList>
            <person name="Reyes-Chin-Wo S."/>
            <person name="Wang Z."/>
            <person name="Yang X."/>
            <person name="Kozik A."/>
            <person name="Arikit S."/>
            <person name="Song C."/>
            <person name="Xia L."/>
            <person name="Froenicke L."/>
            <person name="Lavelle D.O."/>
            <person name="Truco M.J."/>
            <person name="Xia R."/>
            <person name="Zhu S."/>
            <person name="Xu C."/>
            <person name="Xu H."/>
            <person name="Xu X."/>
            <person name="Cox K."/>
            <person name="Korf I."/>
            <person name="Meyers B.C."/>
            <person name="Michelmore R.W."/>
        </authorList>
    </citation>
    <scope>NUCLEOTIDE SEQUENCE [LARGE SCALE GENOMIC DNA]</scope>
    <source>
        <strain evidence="23">cv. Salinas</strain>
        <tissue evidence="22">Seedlings</tissue>
    </source>
</reference>
<protein>
    <recommendedName>
        <fullName evidence="2">non-specific serine/threonine protein kinase</fullName>
        <ecNumber evidence="2">2.7.11.1</ecNumber>
    </recommendedName>
</protein>